<dbReference type="InterPro" id="IPR036291">
    <property type="entry name" value="NAD(P)-bd_dom_sf"/>
</dbReference>
<evidence type="ECO:0000313" key="4">
    <source>
        <dbReference type="EMBL" id="KAK0387201.1"/>
    </source>
</evidence>
<proteinExistence type="predicted"/>
<dbReference type="InterPro" id="IPR013149">
    <property type="entry name" value="ADH-like_C"/>
</dbReference>
<gene>
    <name evidence="4" type="ORF">NLU13_5514</name>
</gene>
<protein>
    <recommendedName>
        <fullName evidence="3">Enoyl reductase (ER) domain-containing protein</fullName>
    </recommendedName>
</protein>
<dbReference type="SMART" id="SM00829">
    <property type="entry name" value="PKS_ER"/>
    <property type="match status" value="1"/>
</dbReference>
<dbReference type="GO" id="GO:0070402">
    <property type="term" value="F:NADPH binding"/>
    <property type="evidence" value="ECO:0007669"/>
    <property type="project" value="TreeGrafter"/>
</dbReference>
<feature type="domain" description="Enoyl reductase (ER)" evidence="3">
    <location>
        <begin position="15"/>
        <end position="333"/>
    </location>
</feature>
<dbReference type="NCBIfam" id="TIGR02824">
    <property type="entry name" value="quinone_pig3"/>
    <property type="match status" value="1"/>
</dbReference>
<name>A0AA39GHD0_SARSR</name>
<dbReference type="GO" id="GO:0016651">
    <property type="term" value="F:oxidoreductase activity, acting on NAD(P)H"/>
    <property type="evidence" value="ECO:0007669"/>
    <property type="project" value="TreeGrafter"/>
</dbReference>
<evidence type="ECO:0000259" key="3">
    <source>
        <dbReference type="SMART" id="SM00829"/>
    </source>
</evidence>
<dbReference type="AlphaFoldDB" id="A0AA39GHD0"/>
<dbReference type="SUPFAM" id="SSF51735">
    <property type="entry name" value="NAD(P)-binding Rossmann-fold domains"/>
    <property type="match status" value="1"/>
</dbReference>
<organism evidence="4 5">
    <name type="scientific">Sarocladium strictum</name>
    <name type="common">Black bundle disease fungus</name>
    <name type="synonym">Acremonium strictum</name>
    <dbReference type="NCBI Taxonomy" id="5046"/>
    <lineage>
        <taxon>Eukaryota</taxon>
        <taxon>Fungi</taxon>
        <taxon>Dikarya</taxon>
        <taxon>Ascomycota</taxon>
        <taxon>Pezizomycotina</taxon>
        <taxon>Sordariomycetes</taxon>
        <taxon>Hypocreomycetidae</taxon>
        <taxon>Hypocreales</taxon>
        <taxon>Sarocladiaceae</taxon>
        <taxon>Sarocladium</taxon>
    </lineage>
</organism>
<dbReference type="InterPro" id="IPR013154">
    <property type="entry name" value="ADH-like_N"/>
</dbReference>
<evidence type="ECO:0000256" key="2">
    <source>
        <dbReference type="ARBA" id="ARBA00023002"/>
    </source>
</evidence>
<dbReference type="EMBL" id="JAPDFR010000004">
    <property type="protein sequence ID" value="KAK0387201.1"/>
    <property type="molecule type" value="Genomic_DNA"/>
</dbReference>
<sequence>MPETMRAVDIKGGTGERDALFINDETPRPTPSSGQALVKVHAFGINRMDIIQRRGFYPVPPQAPSTLGVEFSGVIESFGSGEHGNFKPGDEVFGLAYGGAYAEYIAVSSKMLLHKPKELSHVQCAALPEAWITATQALHLVLGFVEGKSILWHAGASGVSIAGIQLSRAAGASAIYATAGTDAKCAFVTSNDIGATKAFNYKTQDWAEEIKKATGGKGVDYIVDFIGGDYFNKNLDAAARDARIVLLGTMGGKIVPQADIGPILYKRIRIEGSTLRSRDEEYQGKLRDRLETYCEKFRSGDFNIIVDEVFGWEKIKEAHQHMEDGKNSGKIVCTIVE</sequence>
<keyword evidence="1" id="KW-0521">NADP</keyword>
<evidence type="ECO:0000256" key="1">
    <source>
        <dbReference type="ARBA" id="ARBA00022857"/>
    </source>
</evidence>
<evidence type="ECO:0000313" key="5">
    <source>
        <dbReference type="Proteomes" id="UP001175261"/>
    </source>
</evidence>
<dbReference type="Pfam" id="PF00107">
    <property type="entry name" value="ADH_zinc_N"/>
    <property type="match status" value="1"/>
</dbReference>
<dbReference type="InterPro" id="IPR011032">
    <property type="entry name" value="GroES-like_sf"/>
</dbReference>
<dbReference type="PANTHER" id="PTHR48106:SF18">
    <property type="entry name" value="QUINONE OXIDOREDUCTASE PIG3"/>
    <property type="match status" value="1"/>
</dbReference>
<dbReference type="Proteomes" id="UP001175261">
    <property type="component" value="Unassembled WGS sequence"/>
</dbReference>
<dbReference type="InterPro" id="IPR014189">
    <property type="entry name" value="Quinone_OxRdtase_PIG3"/>
</dbReference>
<accession>A0AA39GHD0</accession>
<dbReference type="Gene3D" id="3.40.50.720">
    <property type="entry name" value="NAD(P)-binding Rossmann-like Domain"/>
    <property type="match status" value="1"/>
</dbReference>
<dbReference type="PANTHER" id="PTHR48106">
    <property type="entry name" value="QUINONE OXIDOREDUCTASE PIG3-RELATED"/>
    <property type="match status" value="1"/>
</dbReference>
<dbReference type="Pfam" id="PF08240">
    <property type="entry name" value="ADH_N"/>
    <property type="match status" value="1"/>
</dbReference>
<dbReference type="Gene3D" id="3.90.180.10">
    <property type="entry name" value="Medium-chain alcohol dehydrogenases, catalytic domain"/>
    <property type="match status" value="1"/>
</dbReference>
<reference evidence="4" key="1">
    <citation type="submission" date="2022-10" db="EMBL/GenBank/DDBJ databases">
        <title>Determination and structural analysis of whole genome sequence of Sarocladium strictum F4-1.</title>
        <authorList>
            <person name="Hu L."/>
            <person name="Jiang Y."/>
        </authorList>
    </citation>
    <scope>NUCLEOTIDE SEQUENCE</scope>
    <source>
        <strain evidence="4">F4-1</strain>
    </source>
</reference>
<comment type="caution">
    <text evidence="4">The sequence shown here is derived from an EMBL/GenBank/DDBJ whole genome shotgun (WGS) entry which is preliminary data.</text>
</comment>
<dbReference type="CDD" id="cd05276">
    <property type="entry name" value="p53_inducible_oxidoreductase"/>
    <property type="match status" value="1"/>
</dbReference>
<dbReference type="InterPro" id="IPR020843">
    <property type="entry name" value="ER"/>
</dbReference>
<dbReference type="SUPFAM" id="SSF50129">
    <property type="entry name" value="GroES-like"/>
    <property type="match status" value="1"/>
</dbReference>
<keyword evidence="2" id="KW-0560">Oxidoreductase</keyword>
<keyword evidence="5" id="KW-1185">Reference proteome</keyword>